<comment type="caution">
    <text evidence="2">The sequence shown here is derived from an EMBL/GenBank/DDBJ whole genome shotgun (WGS) entry which is preliminary data.</text>
</comment>
<evidence type="ECO:0000313" key="2">
    <source>
        <dbReference type="EMBL" id="KAG6450565.1"/>
    </source>
</evidence>
<dbReference type="AlphaFoldDB" id="A0A921Z498"/>
<dbReference type="Pfam" id="PF10545">
    <property type="entry name" value="MADF_DNA_bdg"/>
    <property type="match status" value="1"/>
</dbReference>
<organism evidence="2 3">
    <name type="scientific">Manduca sexta</name>
    <name type="common">Tobacco hawkmoth</name>
    <name type="synonym">Tobacco hornworm</name>
    <dbReference type="NCBI Taxonomy" id="7130"/>
    <lineage>
        <taxon>Eukaryota</taxon>
        <taxon>Metazoa</taxon>
        <taxon>Ecdysozoa</taxon>
        <taxon>Arthropoda</taxon>
        <taxon>Hexapoda</taxon>
        <taxon>Insecta</taxon>
        <taxon>Pterygota</taxon>
        <taxon>Neoptera</taxon>
        <taxon>Endopterygota</taxon>
        <taxon>Lepidoptera</taxon>
        <taxon>Glossata</taxon>
        <taxon>Ditrysia</taxon>
        <taxon>Bombycoidea</taxon>
        <taxon>Sphingidae</taxon>
        <taxon>Sphinginae</taxon>
        <taxon>Sphingini</taxon>
        <taxon>Manduca</taxon>
    </lineage>
</organism>
<reference evidence="2" key="2">
    <citation type="submission" date="2020-12" db="EMBL/GenBank/DDBJ databases">
        <authorList>
            <person name="Kanost M."/>
        </authorList>
    </citation>
    <scope>NUCLEOTIDE SEQUENCE</scope>
</reference>
<keyword evidence="3" id="KW-1185">Reference proteome</keyword>
<protein>
    <recommendedName>
        <fullName evidence="1">MADF domain-containing protein</fullName>
    </recommendedName>
</protein>
<dbReference type="SMART" id="SM00595">
    <property type="entry name" value="MADF"/>
    <property type="match status" value="1"/>
</dbReference>
<accession>A0A921Z498</accession>
<dbReference type="GO" id="GO:0005634">
    <property type="term" value="C:nucleus"/>
    <property type="evidence" value="ECO:0007669"/>
    <property type="project" value="TreeGrafter"/>
</dbReference>
<dbReference type="PROSITE" id="PS51029">
    <property type="entry name" value="MADF"/>
    <property type="match status" value="1"/>
</dbReference>
<evidence type="ECO:0000313" key="3">
    <source>
        <dbReference type="Proteomes" id="UP000791440"/>
    </source>
</evidence>
<dbReference type="EMBL" id="JH668389">
    <property type="protein sequence ID" value="KAG6450565.1"/>
    <property type="molecule type" value="Genomic_DNA"/>
</dbReference>
<dbReference type="GO" id="GO:0006357">
    <property type="term" value="P:regulation of transcription by RNA polymerase II"/>
    <property type="evidence" value="ECO:0007669"/>
    <property type="project" value="TreeGrafter"/>
</dbReference>
<proteinExistence type="predicted"/>
<dbReference type="PANTHER" id="PTHR12243:SF67">
    <property type="entry name" value="COREPRESSOR OF PANGOLIN, ISOFORM A-RELATED"/>
    <property type="match status" value="1"/>
</dbReference>
<dbReference type="InterPro" id="IPR039353">
    <property type="entry name" value="TF_Adf1"/>
</dbReference>
<sequence length="214" mass="25202">MDKIIEMVRNEPCLYDTNHTNYNNKTLKEMLWARIAKDLKYKDGAAAKDSWQKLRNCHRDAIRRRKKLYKSGIVCNKTWKFEKQMEFLVPHMTNRPSTGTPSENLSQTDIKSEDIANYHDDFEEDNNDPLVDVSQFVPFPRPTLVTKTVNNHEIRPTVGDEDDLRHFFNTMYTITKKMPALTQHKLKRKIFNIISDEEEYLLQARSMADNSDSK</sequence>
<dbReference type="Proteomes" id="UP000791440">
    <property type="component" value="Unassembled WGS sequence"/>
</dbReference>
<dbReference type="InterPro" id="IPR006578">
    <property type="entry name" value="MADF-dom"/>
</dbReference>
<evidence type="ECO:0000259" key="1">
    <source>
        <dbReference type="PROSITE" id="PS51029"/>
    </source>
</evidence>
<dbReference type="PANTHER" id="PTHR12243">
    <property type="entry name" value="MADF DOMAIN TRANSCRIPTION FACTOR"/>
    <property type="match status" value="1"/>
</dbReference>
<name>A0A921Z498_MANSE</name>
<reference evidence="2" key="1">
    <citation type="journal article" date="2016" name="Insect Biochem. Mol. Biol.">
        <title>Multifaceted biological insights from a draft genome sequence of the tobacco hornworm moth, Manduca sexta.</title>
        <authorList>
            <person name="Kanost M.R."/>
            <person name="Arrese E.L."/>
            <person name="Cao X."/>
            <person name="Chen Y.R."/>
            <person name="Chellapilla S."/>
            <person name="Goldsmith M.R."/>
            <person name="Grosse-Wilde E."/>
            <person name="Heckel D.G."/>
            <person name="Herndon N."/>
            <person name="Jiang H."/>
            <person name="Papanicolaou A."/>
            <person name="Qu J."/>
            <person name="Soulages J.L."/>
            <person name="Vogel H."/>
            <person name="Walters J."/>
            <person name="Waterhouse R.M."/>
            <person name="Ahn S.J."/>
            <person name="Almeida F.C."/>
            <person name="An C."/>
            <person name="Aqrawi P."/>
            <person name="Bretschneider A."/>
            <person name="Bryant W.B."/>
            <person name="Bucks S."/>
            <person name="Chao H."/>
            <person name="Chevignon G."/>
            <person name="Christen J.M."/>
            <person name="Clarke D.F."/>
            <person name="Dittmer N.T."/>
            <person name="Ferguson L.C.F."/>
            <person name="Garavelou S."/>
            <person name="Gordon K.H.J."/>
            <person name="Gunaratna R.T."/>
            <person name="Han Y."/>
            <person name="Hauser F."/>
            <person name="He Y."/>
            <person name="Heidel-Fischer H."/>
            <person name="Hirsh A."/>
            <person name="Hu Y."/>
            <person name="Jiang H."/>
            <person name="Kalra D."/>
            <person name="Klinner C."/>
            <person name="Konig C."/>
            <person name="Kovar C."/>
            <person name="Kroll A.R."/>
            <person name="Kuwar S.S."/>
            <person name="Lee S.L."/>
            <person name="Lehman R."/>
            <person name="Li K."/>
            <person name="Li Z."/>
            <person name="Liang H."/>
            <person name="Lovelace S."/>
            <person name="Lu Z."/>
            <person name="Mansfield J.H."/>
            <person name="McCulloch K.J."/>
            <person name="Mathew T."/>
            <person name="Morton B."/>
            <person name="Muzny D.M."/>
            <person name="Neunemann D."/>
            <person name="Ongeri F."/>
            <person name="Pauchet Y."/>
            <person name="Pu L.L."/>
            <person name="Pyrousis I."/>
            <person name="Rao X.J."/>
            <person name="Redding A."/>
            <person name="Roesel C."/>
            <person name="Sanchez-Gracia A."/>
            <person name="Schaack S."/>
            <person name="Shukla A."/>
            <person name="Tetreau G."/>
            <person name="Wang Y."/>
            <person name="Xiong G.H."/>
            <person name="Traut W."/>
            <person name="Walsh T.K."/>
            <person name="Worley K.C."/>
            <person name="Wu D."/>
            <person name="Wu W."/>
            <person name="Wu Y.Q."/>
            <person name="Zhang X."/>
            <person name="Zou Z."/>
            <person name="Zucker H."/>
            <person name="Briscoe A.D."/>
            <person name="Burmester T."/>
            <person name="Clem R.J."/>
            <person name="Feyereisen R."/>
            <person name="Grimmelikhuijzen C.J.P."/>
            <person name="Hamodrakas S.J."/>
            <person name="Hansson B.S."/>
            <person name="Huguet E."/>
            <person name="Jermiin L.S."/>
            <person name="Lan Q."/>
            <person name="Lehman H.K."/>
            <person name="Lorenzen M."/>
            <person name="Merzendorfer H."/>
            <person name="Michalopoulos I."/>
            <person name="Morton D.B."/>
            <person name="Muthukrishnan S."/>
            <person name="Oakeshott J.G."/>
            <person name="Palmer W."/>
            <person name="Park Y."/>
            <person name="Passarelli A.L."/>
            <person name="Rozas J."/>
            <person name="Schwartz L.M."/>
            <person name="Smith W."/>
            <person name="Southgate A."/>
            <person name="Vilcinskas A."/>
            <person name="Vogt R."/>
            <person name="Wang P."/>
            <person name="Werren J."/>
            <person name="Yu X.Q."/>
            <person name="Zhou J.J."/>
            <person name="Brown S.J."/>
            <person name="Scherer S.E."/>
            <person name="Richards S."/>
            <person name="Blissard G.W."/>
        </authorList>
    </citation>
    <scope>NUCLEOTIDE SEQUENCE</scope>
</reference>
<dbReference type="GO" id="GO:0005667">
    <property type="term" value="C:transcription regulator complex"/>
    <property type="evidence" value="ECO:0007669"/>
    <property type="project" value="TreeGrafter"/>
</dbReference>
<feature type="domain" description="MADF" evidence="1">
    <location>
        <begin position="3"/>
        <end position="93"/>
    </location>
</feature>
<gene>
    <name evidence="2" type="ORF">O3G_MSEX006653</name>
</gene>